<reference evidence="4" key="1">
    <citation type="submission" date="2020-12" db="EMBL/GenBank/DDBJ databases">
        <title>Genomic characterization of non-nitrogen-fixing Frankia strains.</title>
        <authorList>
            <person name="Carlos-Shanley C."/>
            <person name="Guerra T."/>
            <person name="Hahn D."/>
        </authorList>
    </citation>
    <scope>NUCLEOTIDE SEQUENCE</scope>
    <source>
        <strain evidence="4">CN6</strain>
    </source>
</reference>
<sequence>MTGAPAGGLTALVGALLAGSLTVSPGPGQGDAPTSTVPRATAAALPGLQPDSPVPDPAAVAAKLAGPLSSPLLGGPAALVVDALSGKVLFDARSSVPTPPASTLKTAVAAAALRAFGPTTRLTTRVVYLPPTGGAASPPQAVRPGGTLWLVGAGDPTLTAATDPTGYPASASARLSDLAEQVHAAGITSVDQVVGDGTLFSGPATAPGWRDSYVTDGNVTPVSALEVDGGRSRPGATGARAAQPDAAAAAAFATALRAAGVDVGSVSTGAADPAAKPVAKADSPPIPVLVERMLTDSDNDLAECLGRLVAKARGLPTTFAGATTAVRQALTELGVDTAGMSLSDVSGLSTTNLIMPRTLIAILRAATSASHPELRTLLTGMPVAGFSGTLGDRYGDADTAVGAGDVRAKTGSLRIVTSLAGELVDADGRLLLFGFFAPVEDTGAAKASLDRVAAALASCGCPPAGAASAAGAAGPPTAKADPPAPG</sequence>
<proteinExistence type="inferred from homology"/>
<comment type="similarity">
    <text evidence="1">Belongs to the peptidase S13 family.</text>
</comment>
<dbReference type="RefSeq" id="WP_203005506.1">
    <property type="nucleotide sequence ID" value="NZ_JADWYU010000095.1"/>
</dbReference>
<dbReference type="GO" id="GO:0000270">
    <property type="term" value="P:peptidoglycan metabolic process"/>
    <property type="evidence" value="ECO:0007669"/>
    <property type="project" value="TreeGrafter"/>
</dbReference>
<gene>
    <name evidence="4" type="primary">dacB</name>
    <name evidence="4" type="ORF">I7412_42600</name>
</gene>
<dbReference type="GO" id="GO:0006508">
    <property type="term" value="P:proteolysis"/>
    <property type="evidence" value="ECO:0007669"/>
    <property type="project" value="InterPro"/>
</dbReference>
<dbReference type="Pfam" id="PF02113">
    <property type="entry name" value="Peptidase_S13"/>
    <property type="match status" value="2"/>
</dbReference>
<protein>
    <submittedName>
        <fullName evidence="4">D-alanyl-D-alanine carboxypeptidase/D-alanyl-D-alanine-endopeptidase</fullName>
        <ecNumber evidence="4">3.4.16.4</ecNumber>
    </submittedName>
</protein>
<evidence type="ECO:0000313" key="5">
    <source>
        <dbReference type="Proteomes" id="UP000604475"/>
    </source>
</evidence>
<dbReference type="AlphaFoldDB" id="A0A937RUU4"/>
<comment type="caution">
    <text evidence="4">The sequence shown here is derived from an EMBL/GenBank/DDBJ whole genome shotgun (WGS) entry which is preliminary data.</text>
</comment>
<keyword evidence="4" id="KW-0121">Carboxypeptidase</keyword>
<keyword evidence="4" id="KW-0645">Protease</keyword>
<organism evidence="4 5">
    <name type="scientific">Frankia nepalensis</name>
    <dbReference type="NCBI Taxonomy" id="1836974"/>
    <lineage>
        <taxon>Bacteria</taxon>
        <taxon>Bacillati</taxon>
        <taxon>Actinomycetota</taxon>
        <taxon>Actinomycetes</taxon>
        <taxon>Frankiales</taxon>
        <taxon>Frankiaceae</taxon>
        <taxon>Frankia</taxon>
    </lineage>
</organism>
<dbReference type="Gene3D" id="3.50.80.20">
    <property type="entry name" value="D-Ala-D-Ala carboxypeptidase C, peptidase S13"/>
    <property type="match status" value="1"/>
</dbReference>
<dbReference type="GO" id="GO:0009002">
    <property type="term" value="F:serine-type D-Ala-D-Ala carboxypeptidase activity"/>
    <property type="evidence" value="ECO:0007669"/>
    <property type="project" value="UniProtKB-EC"/>
</dbReference>
<evidence type="ECO:0000256" key="1">
    <source>
        <dbReference type="ARBA" id="ARBA00006096"/>
    </source>
</evidence>
<dbReference type="Gene3D" id="3.40.710.10">
    <property type="entry name" value="DD-peptidase/beta-lactamase superfamily"/>
    <property type="match status" value="2"/>
</dbReference>
<dbReference type="SUPFAM" id="SSF56601">
    <property type="entry name" value="beta-lactamase/transpeptidase-like"/>
    <property type="match status" value="1"/>
</dbReference>
<dbReference type="EC" id="3.4.16.4" evidence="4"/>
<evidence type="ECO:0000256" key="2">
    <source>
        <dbReference type="ARBA" id="ARBA00022801"/>
    </source>
</evidence>
<evidence type="ECO:0000313" key="4">
    <source>
        <dbReference type="EMBL" id="MBL7633729.1"/>
    </source>
</evidence>
<dbReference type="PANTHER" id="PTHR30023:SF0">
    <property type="entry name" value="PENICILLIN-SENSITIVE CARBOXYPEPTIDASE A"/>
    <property type="match status" value="1"/>
</dbReference>
<dbReference type="InterPro" id="IPR000667">
    <property type="entry name" value="Peptidase_S13"/>
</dbReference>
<dbReference type="NCBIfam" id="TIGR00666">
    <property type="entry name" value="PBP4"/>
    <property type="match status" value="1"/>
</dbReference>
<dbReference type="EMBL" id="JAEACQ010000396">
    <property type="protein sequence ID" value="MBL7633729.1"/>
    <property type="molecule type" value="Genomic_DNA"/>
</dbReference>
<dbReference type="PANTHER" id="PTHR30023">
    <property type="entry name" value="D-ALANYL-D-ALANINE CARBOXYPEPTIDASE"/>
    <property type="match status" value="1"/>
</dbReference>
<evidence type="ECO:0000256" key="3">
    <source>
        <dbReference type="SAM" id="MobiDB-lite"/>
    </source>
</evidence>
<dbReference type="InterPro" id="IPR012338">
    <property type="entry name" value="Beta-lactam/transpept-like"/>
</dbReference>
<keyword evidence="2 4" id="KW-0378">Hydrolase</keyword>
<accession>A0A937RUU4</accession>
<dbReference type="PRINTS" id="PR00922">
    <property type="entry name" value="DADACBPTASE3"/>
</dbReference>
<keyword evidence="5" id="KW-1185">Reference proteome</keyword>
<name>A0A937RUU4_9ACTN</name>
<dbReference type="Proteomes" id="UP000604475">
    <property type="component" value="Unassembled WGS sequence"/>
</dbReference>
<feature type="region of interest" description="Disordered" evidence="3">
    <location>
        <begin position="463"/>
        <end position="486"/>
    </location>
</feature>